<accession>A0A9N8EY33</accession>
<evidence type="ECO:0000256" key="9">
    <source>
        <dbReference type="SAM" id="Phobius"/>
    </source>
</evidence>
<evidence type="ECO:0000256" key="2">
    <source>
        <dbReference type="ARBA" id="ARBA00004687"/>
    </source>
</evidence>
<evidence type="ECO:0000256" key="6">
    <source>
        <dbReference type="ARBA" id="ARBA00022989"/>
    </source>
</evidence>
<comment type="similarity">
    <text evidence="3">Belongs to the PIGC family.</text>
</comment>
<proteinExistence type="inferred from homology"/>
<gene>
    <name evidence="10" type="ORF">SEMRO_2065_G313200.1</name>
</gene>
<dbReference type="GO" id="GO:0000506">
    <property type="term" value="C:glycosylphosphatidylinositol-N-acetylglucosaminyltransferase (GPI-GnT) complex"/>
    <property type="evidence" value="ECO:0007669"/>
    <property type="project" value="TreeGrafter"/>
</dbReference>
<dbReference type="GO" id="GO:0006506">
    <property type="term" value="P:GPI anchor biosynthetic process"/>
    <property type="evidence" value="ECO:0007669"/>
    <property type="project" value="UniProtKB-KW"/>
</dbReference>
<keyword evidence="11" id="KW-1185">Reference proteome</keyword>
<dbReference type="PANTHER" id="PTHR12982">
    <property type="entry name" value="PHOSPHATIDYLINOSITOL GLYCAN, CLASS C"/>
    <property type="match status" value="1"/>
</dbReference>
<organism evidence="10 11">
    <name type="scientific">Seminavis robusta</name>
    <dbReference type="NCBI Taxonomy" id="568900"/>
    <lineage>
        <taxon>Eukaryota</taxon>
        <taxon>Sar</taxon>
        <taxon>Stramenopiles</taxon>
        <taxon>Ochrophyta</taxon>
        <taxon>Bacillariophyta</taxon>
        <taxon>Bacillariophyceae</taxon>
        <taxon>Bacillariophycidae</taxon>
        <taxon>Naviculales</taxon>
        <taxon>Naviculaceae</taxon>
        <taxon>Seminavis</taxon>
    </lineage>
</organism>
<protein>
    <submittedName>
        <fullName evidence="10">Phosphatidylinositol glycan anchor biosynthesis, class C</fullName>
    </submittedName>
</protein>
<feature type="compositionally biased region" description="Polar residues" evidence="8">
    <location>
        <begin position="235"/>
        <end position="244"/>
    </location>
</feature>
<dbReference type="InterPro" id="IPR009450">
    <property type="entry name" value="Plno_GlcNAc_GPI2"/>
</dbReference>
<evidence type="ECO:0000256" key="8">
    <source>
        <dbReference type="SAM" id="MobiDB-lite"/>
    </source>
</evidence>
<evidence type="ECO:0000256" key="4">
    <source>
        <dbReference type="ARBA" id="ARBA00022502"/>
    </source>
</evidence>
<dbReference type="EMBL" id="CAICTM010002063">
    <property type="protein sequence ID" value="CAB9527764.1"/>
    <property type="molecule type" value="Genomic_DNA"/>
</dbReference>
<evidence type="ECO:0000256" key="3">
    <source>
        <dbReference type="ARBA" id="ARBA00008321"/>
    </source>
</evidence>
<dbReference type="Pfam" id="PF06432">
    <property type="entry name" value="GPI2"/>
    <property type="match status" value="1"/>
</dbReference>
<evidence type="ECO:0000256" key="5">
    <source>
        <dbReference type="ARBA" id="ARBA00022692"/>
    </source>
</evidence>
<evidence type="ECO:0000256" key="1">
    <source>
        <dbReference type="ARBA" id="ARBA00004141"/>
    </source>
</evidence>
<dbReference type="OrthoDB" id="196709at2759"/>
<sequence>MSTPSSVSPPSQQRTCWRRDKNNSLADAAKRKDETYQSLLQEFSSTLPPKRSLTSMYRSSVTVAQEFALTCLFLARHRVVLWEDELLRHNSDHQHHELLWIQQKVNASQLLALLALILIAIFTNSRAAPPPPQTRKAKVLQRLVDAIFSALFLRIQASVLQTLTASFSTDTVERLTVAGMVIHLVTCDYAYANGIVNPININTTADATTVSSSVSSNKNNDDKLATQNKNKDDNTPSNNKRPTFQGGTVSLNAAFFSTILLASRLSSNAQVYVFVSLAIILFAFFPAARHAISQHPHGGIIHSVTTLLLALSTACLLQDKWECLVFAMVLFIICGIAPLCKLWLQQYKQAIRGPWEVVTVADMMLD</sequence>
<keyword evidence="4" id="KW-0337">GPI-anchor biosynthesis</keyword>
<feature type="transmembrane region" description="Helical" evidence="9">
    <location>
        <begin position="269"/>
        <end position="288"/>
    </location>
</feature>
<name>A0A9N8EY33_9STRA</name>
<keyword evidence="5 9" id="KW-0812">Transmembrane</keyword>
<feature type="compositionally biased region" description="Low complexity" evidence="8">
    <location>
        <begin position="1"/>
        <end position="11"/>
    </location>
</feature>
<reference evidence="10" key="1">
    <citation type="submission" date="2020-06" db="EMBL/GenBank/DDBJ databases">
        <authorList>
            <consortium name="Plant Systems Biology data submission"/>
        </authorList>
    </citation>
    <scope>NUCLEOTIDE SEQUENCE</scope>
    <source>
        <strain evidence="10">D6</strain>
    </source>
</reference>
<evidence type="ECO:0000313" key="11">
    <source>
        <dbReference type="Proteomes" id="UP001153069"/>
    </source>
</evidence>
<keyword evidence="6 9" id="KW-1133">Transmembrane helix</keyword>
<dbReference type="Proteomes" id="UP001153069">
    <property type="component" value="Unassembled WGS sequence"/>
</dbReference>
<comment type="subcellular location">
    <subcellularLocation>
        <location evidence="1">Membrane</location>
        <topology evidence="1">Multi-pass membrane protein</topology>
    </subcellularLocation>
</comment>
<evidence type="ECO:0000256" key="7">
    <source>
        <dbReference type="ARBA" id="ARBA00023136"/>
    </source>
</evidence>
<dbReference type="AlphaFoldDB" id="A0A9N8EY33"/>
<feature type="transmembrane region" description="Helical" evidence="9">
    <location>
        <begin position="324"/>
        <end position="344"/>
    </location>
</feature>
<keyword evidence="7 9" id="KW-0472">Membrane</keyword>
<feature type="transmembrane region" description="Helical" evidence="9">
    <location>
        <begin position="300"/>
        <end position="318"/>
    </location>
</feature>
<feature type="compositionally biased region" description="Basic and acidic residues" evidence="8">
    <location>
        <begin position="219"/>
        <end position="234"/>
    </location>
</feature>
<feature type="region of interest" description="Disordered" evidence="8">
    <location>
        <begin position="1"/>
        <end position="23"/>
    </location>
</feature>
<comment type="caution">
    <text evidence="10">The sequence shown here is derived from an EMBL/GenBank/DDBJ whole genome shotgun (WGS) entry which is preliminary data.</text>
</comment>
<feature type="region of interest" description="Disordered" evidence="8">
    <location>
        <begin position="211"/>
        <end position="244"/>
    </location>
</feature>
<dbReference type="PANTHER" id="PTHR12982:SF0">
    <property type="entry name" value="PHOSPHATIDYLINOSITOL N-ACETYLGLUCOSAMINYLTRANSFERASE SUBUNIT C"/>
    <property type="match status" value="1"/>
</dbReference>
<comment type="pathway">
    <text evidence="2">Glycolipid biosynthesis; glycosylphosphatidylinositol-anchor biosynthesis.</text>
</comment>
<feature type="transmembrane region" description="Helical" evidence="9">
    <location>
        <begin position="110"/>
        <end position="128"/>
    </location>
</feature>
<evidence type="ECO:0000313" key="10">
    <source>
        <dbReference type="EMBL" id="CAB9527764.1"/>
    </source>
</evidence>